<proteinExistence type="predicted"/>
<accession>A0ACD3A785</accession>
<reference evidence="1 2" key="1">
    <citation type="journal article" date="2019" name="Nat. Ecol. Evol.">
        <title>Megaphylogeny resolves global patterns of mushroom evolution.</title>
        <authorList>
            <person name="Varga T."/>
            <person name="Krizsan K."/>
            <person name="Foldi C."/>
            <person name="Dima B."/>
            <person name="Sanchez-Garcia M."/>
            <person name="Sanchez-Ramirez S."/>
            <person name="Szollosi G.J."/>
            <person name="Szarkandi J.G."/>
            <person name="Papp V."/>
            <person name="Albert L."/>
            <person name="Andreopoulos W."/>
            <person name="Angelini C."/>
            <person name="Antonin V."/>
            <person name="Barry K.W."/>
            <person name="Bougher N.L."/>
            <person name="Buchanan P."/>
            <person name="Buyck B."/>
            <person name="Bense V."/>
            <person name="Catcheside P."/>
            <person name="Chovatia M."/>
            <person name="Cooper J."/>
            <person name="Damon W."/>
            <person name="Desjardin D."/>
            <person name="Finy P."/>
            <person name="Geml J."/>
            <person name="Haridas S."/>
            <person name="Hughes K."/>
            <person name="Justo A."/>
            <person name="Karasinski D."/>
            <person name="Kautmanova I."/>
            <person name="Kiss B."/>
            <person name="Kocsube S."/>
            <person name="Kotiranta H."/>
            <person name="LaButti K.M."/>
            <person name="Lechner B.E."/>
            <person name="Liimatainen K."/>
            <person name="Lipzen A."/>
            <person name="Lukacs Z."/>
            <person name="Mihaltcheva S."/>
            <person name="Morgado L.N."/>
            <person name="Niskanen T."/>
            <person name="Noordeloos M.E."/>
            <person name="Ohm R.A."/>
            <person name="Ortiz-Santana B."/>
            <person name="Ovrebo C."/>
            <person name="Racz N."/>
            <person name="Riley R."/>
            <person name="Savchenko A."/>
            <person name="Shiryaev A."/>
            <person name="Soop K."/>
            <person name="Spirin V."/>
            <person name="Szebenyi C."/>
            <person name="Tomsovsky M."/>
            <person name="Tulloss R.E."/>
            <person name="Uehling J."/>
            <person name="Grigoriev I.V."/>
            <person name="Vagvolgyi C."/>
            <person name="Papp T."/>
            <person name="Martin F.M."/>
            <person name="Miettinen O."/>
            <person name="Hibbett D.S."/>
            <person name="Nagy L.G."/>
        </authorList>
    </citation>
    <scope>NUCLEOTIDE SEQUENCE [LARGE SCALE GENOMIC DNA]</scope>
    <source>
        <strain evidence="1 2">NL-1719</strain>
    </source>
</reference>
<dbReference type="EMBL" id="ML208648">
    <property type="protein sequence ID" value="TFK61562.1"/>
    <property type="molecule type" value="Genomic_DNA"/>
</dbReference>
<protein>
    <submittedName>
        <fullName evidence="1">Ankyrin</fullName>
    </submittedName>
</protein>
<evidence type="ECO:0000313" key="2">
    <source>
        <dbReference type="Proteomes" id="UP000308600"/>
    </source>
</evidence>
<organism evidence="1 2">
    <name type="scientific">Pluteus cervinus</name>
    <dbReference type="NCBI Taxonomy" id="181527"/>
    <lineage>
        <taxon>Eukaryota</taxon>
        <taxon>Fungi</taxon>
        <taxon>Dikarya</taxon>
        <taxon>Basidiomycota</taxon>
        <taxon>Agaricomycotina</taxon>
        <taxon>Agaricomycetes</taxon>
        <taxon>Agaricomycetidae</taxon>
        <taxon>Agaricales</taxon>
        <taxon>Pluteineae</taxon>
        <taxon>Pluteaceae</taxon>
        <taxon>Pluteus</taxon>
    </lineage>
</organism>
<name>A0ACD3A785_9AGAR</name>
<feature type="non-terminal residue" evidence="1">
    <location>
        <position position="141"/>
    </location>
</feature>
<keyword evidence="2" id="KW-1185">Reference proteome</keyword>
<dbReference type="Proteomes" id="UP000308600">
    <property type="component" value="Unassembled WGS sequence"/>
</dbReference>
<evidence type="ECO:0000313" key="1">
    <source>
        <dbReference type="EMBL" id="TFK61562.1"/>
    </source>
</evidence>
<gene>
    <name evidence="1" type="ORF">BDN72DRAFT_778095</name>
</gene>
<sequence length="141" mass="15453">MPEELFNTINEEVAWTNETALLLACRYGHQDIVEHLLGVPGISINIKDKRGFTGLGTAIESKHFDIARRLLTEDTIDISGRHLCNGSHNCTVLLHAIEQGSEATLKLFIRKGADFSGADTNGWTALHGAAKKGHQSTVEYL</sequence>